<accession>A0ABT1C7R6</accession>
<evidence type="ECO:0000313" key="2">
    <source>
        <dbReference type="Proteomes" id="UP001205906"/>
    </source>
</evidence>
<protein>
    <recommendedName>
        <fullName evidence="3">Mu-like prophage FluMu N-terminal domain-containing protein</fullName>
    </recommendedName>
</protein>
<sequence length="86" mass="9440">MSLAPNAITICSQRFSRGTWSGRVLVSGALYEVDKIDLKLLREGASPAELDLIAVDTDAEEIEQEQAVEARAWGRHCADYARPSGY</sequence>
<dbReference type="Proteomes" id="UP001205906">
    <property type="component" value="Unassembled WGS sequence"/>
</dbReference>
<reference evidence="1 2" key="1">
    <citation type="submission" date="2022-06" db="EMBL/GenBank/DDBJ databases">
        <title>Mesorhizobium sp. strain RP14 Genome sequencing and assembly.</title>
        <authorList>
            <person name="Kim I."/>
        </authorList>
    </citation>
    <scope>NUCLEOTIDE SEQUENCE [LARGE SCALE GENOMIC DNA]</scope>
    <source>
        <strain evidence="2">RP14(2022)</strain>
    </source>
</reference>
<dbReference type="EMBL" id="JAMXQS010000006">
    <property type="protein sequence ID" value="MCO6050880.1"/>
    <property type="molecule type" value="Genomic_DNA"/>
</dbReference>
<dbReference type="RefSeq" id="WP_252819878.1">
    <property type="nucleotide sequence ID" value="NZ_JAMXQS010000006.1"/>
</dbReference>
<evidence type="ECO:0008006" key="3">
    <source>
        <dbReference type="Google" id="ProtNLM"/>
    </source>
</evidence>
<evidence type="ECO:0000313" key="1">
    <source>
        <dbReference type="EMBL" id="MCO6050880.1"/>
    </source>
</evidence>
<organism evidence="1 2">
    <name type="scientific">Mesorhizobium liriopis</name>
    <dbReference type="NCBI Taxonomy" id="2953882"/>
    <lineage>
        <taxon>Bacteria</taxon>
        <taxon>Pseudomonadati</taxon>
        <taxon>Pseudomonadota</taxon>
        <taxon>Alphaproteobacteria</taxon>
        <taxon>Hyphomicrobiales</taxon>
        <taxon>Phyllobacteriaceae</taxon>
        <taxon>Mesorhizobium</taxon>
    </lineage>
</organism>
<keyword evidence="2" id="KW-1185">Reference proteome</keyword>
<comment type="caution">
    <text evidence="1">The sequence shown here is derived from an EMBL/GenBank/DDBJ whole genome shotgun (WGS) entry which is preliminary data.</text>
</comment>
<gene>
    <name evidence="1" type="ORF">NGM99_13935</name>
</gene>
<name>A0ABT1C7R6_9HYPH</name>
<proteinExistence type="predicted"/>